<organism evidence="2 3">
    <name type="scientific">Cupriavidus basilensis</name>
    <dbReference type="NCBI Taxonomy" id="68895"/>
    <lineage>
        <taxon>Bacteria</taxon>
        <taxon>Pseudomonadati</taxon>
        <taxon>Pseudomonadota</taxon>
        <taxon>Betaproteobacteria</taxon>
        <taxon>Burkholderiales</taxon>
        <taxon>Burkholderiaceae</taxon>
        <taxon>Cupriavidus</taxon>
    </lineage>
</organism>
<keyword evidence="1" id="KW-1133">Transmembrane helix</keyword>
<dbReference type="RefSeq" id="WP_017224274.1">
    <property type="nucleotide sequence ID" value="NZ_JARJLM010000714.1"/>
</dbReference>
<sequence length="68" mass="8160">MWIYLPGFLLFELLWFLPYRKVFKAAHFSGHYAYLALLPVVGPMICIWILAYRPWPLKARLVRIYSTQ</sequence>
<reference evidence="2 3" key="1">
    <citation type="submission" date="2023-03" db="EMBL/GenBank/DDBJ databases">
        <title>Draft assemblies of triclosan tolerant bacteria isolated from returned activated sludge.</title>
        <authorList>
            <person name="Van Hamelsveld S."/>
        </authorList>
    </citation>
    <scope>NUCLEOTIDE SEQUENCE [LARGE SCALE GENOMIC DNA]</scope>
    <source>
        <strain evidence="2 3">GW210010_S58</strain>
    </source>
</reference>
<name>A0ABT6B6M8_9BURK</name>
<comment type="caution">
    <text evidence="2">The sequence shown here is derived from an EMBL/GenBank/DDBJ whole genome shotgun (WGS) entry which is preliminary data.</text>
</comment>
<protein>
    <submittedName>
        <fullName evidence="2">Uncharacterized protein</fullName>
    </submittedName>
</protein>
<evidence type="ECO:0000313" key="3">
    <source>
        <dbReference type="Proteomes" id="UP001216674"/>
    </source>
</evidence>
<dbReference type="Proteomes" id="UP001216674">
    <property type="component" value="Unassembled WGS sequence"/>
</dbReference>
<keyword evidence="1" id="KW-0812">Transmembrane</keyword>
<gene>
    <name evidence="2" type="ORF">P3W85_43885</name>
</gene>
<proteinExistence type="predicted"/>
<keyword evidence="1" id="KW-0472">Membrane</keyword>
<evidence type="ECO:0000313" key="2">
    <source>
        <dbReference type="EMBL" id="MDF3839831.1"/>
    </source>
</evidence>
<keyword evidence="3" id="KW-1185">Reference proteome</keyword>
<evidence type="ECO:0000256" key="1">
    <source>
        <dbReference type="SAM" id="Phobius"/>
    </source>
</evidence>
<feature type="transmembrane region" description="Helical" evidence="1">
    <location>
        <begin position="32"/>
        <end position="51"/>
    </location>
</feature>
<dbReference type="EMBL" id="JARJLM010000714">
    <property type="protein sequence ID" value="MDF3839831.1"/>
    <property type="molecule type" value="Genomic_DNA"/>
</dbReference>
<accession>A0ABT6B6M8</accession>